<proteinExistence type="predicted"/>
<dbReference type="AlphaFoldDB" id="A0A6M3K4G3"/>
<evidence type="ECO:0000313" key="4">
    <source>
        <dbReference type="EMBL" id="QJI01701.1"/>
    </source>
</evidence>
<accession>A0A6M3K4G3</accession>
<organism evidence="2">
    <name type="scientific">viral metagenome</name>
    <dbReference type="NCBI Taxonomy" id="1070528"/>
    <lineage>
        <taxon>unclassified sequences</taxon>
        <taxon>metagenomes</taxon>
        <taxon>organismal metagenomes</taxon>
    </lineage>
</organism>
<reference evidence="2" key="1">
    <citation type="submission" date="2020-03" db="EMBL/GenBank/DDBJ databases">
        <title>The deep terrestrial virosphere.</title>
        <authorList>
            <person name="Holmfeldt K."/>
            <person name="Nilsson E."/>
            <person name="Simone D."/>
            <person name="Lopez-Fernandez M."/>
            <person name="Wu X."/>
            <person name="de Brujin I."/>
            <person name="Lundin D."/>
            <person name="Andersson A."/>
            <person name="Bertilsson S."/>
            <person name="Dopson M."/>
        </authorList>
    </citation>
    <scope>NUCLEOTIDE SEQUENCE</scope>
    <source>
        <strain evidence="2">MM415A01477</strain>
        <strain evidence="3">MM415B03612</strain>
        <strain evidence="4">TM448B02718</strain>
    </source>
</reference>
<feature type="region of interest" description="Disordered" evidence="1">
    <location>
        <begin position="82"/>
        <end position="124"/>
    </location>
</feature>
<evidence type="ECO:0000256" key="1">
    <source>
        <dbReference type="SAM" id="MobiDB-lite"/>
    </source>
</evidence>
<name>A0A6M3K4G3_9ZZZZ</name>
<gene>
    <name evidence="2" type="ORF">MM415A01477_0007</name>
    <name evidence="3" type="ORF">MM415B03612_0008</name>
    <name evidence="4" type="ORF">TM448B02718_0007</name>
</gene>
<evidence type="ECO:0000313" key="2">
    <source>
        <dbReference type="EMBL" id="QJA76588.1"/>
    </source>
</evidence>
<dbReference type="EMBL" id="MT144943">
    <property type="protein sequence ID" value="QJI01701.1"/>
    <property type="molecule type" value="Genomic_DNA"/>
</dbReference>
<dbReference type="EMBL" id="MT142233">
    <property type="protein sequence ID" value="QJA76588.1"/>
    <property type="molecule type" value="Genomic_DNA"/>
</dbReference>
<sequence length="124" mass="14171">MLNEEQVFCLRRIVHTTSKDDKATEDIEFSKRELKDIEEAIPLYGTADPTKYPPLQIKISNALLSMETIFIEDIEPITEVNYGNDSSDNTDQDSYCIPNSETRTGTIEEIRPRYDLPQPERTGG</sequence>
<dbReference type="EMBL" id="MT142930">
    <property type="protein sequence ID" value="QJA90687.1"/>
    <property type="molecule type" value="Genomic_DNA"/>
</dbReference>
<evidence type="ECO:0000313" key="3">
    <source>
        <dbReference type="EMBL" id="QJA90687.1"/>
    </source>
</evidence>
<feature type="compositionally biased region" description="Polar residues" evidence="1">
    <location>
        <begin position="82"/>
        <end position="105"/>
    </location>
</feature>
<protein>
    <submittedName>
        <fullName evidence="2">Uncharacterized protein</fullName>
    </submittedName>
</protein>